<dbReference type="GO" id="GO:0046872">
    <property type="term" value="F:metal ion binding"/>
    <property type="evidence" value="ECO:0007669"/>
    <property type="project" value="InterPro"/>
</dbReference>
<dbReference type="CDD" id="cd01045">
    <property type="entry name" value="Ferritin_like_AB"/>
    <property type="match status" value="1"/>
</dbReference>
<gene>
    <name evidence="2" type="ORF">HYY20_07285</name>
</gene>
<protein>
    <submittedName>
        <fullName evidence="2">Ferritin family protein</fullName>
    </submittedName>
</protein>
<dbReference type="EMBL" id="JACPRF010000218">
    <property type="protein sequence ID" value="MBI2876668.1"/>
    <property type="molecule type" value="Genomic_DNA"/>
</dbReference>
<name>A0A932CNN8_UNCTE</name>
<dbReference type="InterPro" id="IPR003251">
    <property type="entry name" value="Rr_diiron-bd_dom"/>
</dbReference>
<dbReference type="InterPro" id="IPR012347">
    <property type="entry name" value="Ferritin-like"/>
</dbReference>
<dbReference type="GO" id="GO:0016491">
    <property type="term" value="F:oxidoreductase activity"/>
    <property type="evidence" value="ECO:0007669"/>
    <property type="project" value="InterPro"/>
</dbReference>
<evidence type="ECO:0000313" key="3">
    <source>
        <dbReference type="Proteomes" id="UP000769766"/>
    </source>
</evidence>
<dbReference type="PANTHER" id="PTHR33531">
    <property type="entry name" value="RUBRERYTHRIN SUBFAMILY"/>
    <property type="match status" value="1"/>
</dbReference>
<proteinExistence type="predicted"/>
<dbReference type="PANTHER" id="PTHR33531:SF7">
    <property type="entry name" value="HYPOTHETICAL MEMBRANE PROTEIN, CONSERVED"/>
    <property type="match status" value="1"/>
</dbReference>
<feature type="domain" description="Rubrerythrin diiron-binding" evidence="1">
    <location>
        <begin position="12"/>
        <end position="156"/>
    </location>
</feature>
<organism evidence="2 3">
    <name type="scientific">Tectimicrobiota bacterium</name>
    <dbReference type="NCBI Taxonomy" id="2528274"/>
    <lineage>
        <taxon>Bacteria</taxon>
        <taxon>Pseudomonadati</taxon>
        <taxon>Nitrospinota/Tectimicrobiota group</taxon>
        <taxon>Candidatus Tectimicrobiota</taxon>
    </lineage>
</organism>
<dbReference type="InterPro" id="IPR009078">
    <property type="entry name" value="Ferritin-like_SF"/>
</dbReference>
<dbReference type="AlphaFoldDB" id="A0A932CNN8"/>
<accession>A0A932CNN8</accession>
<sequence length="176" mass="20209">MTEKYQEALDGLKQAIQLEIEGMKFFSRAAEVTRDPKGKEVFQRLAQSEARHYQILKAEHEALSQTGHWLSYQEAYPAQKAELPSQAILDSQEALQQIEEGTGDLEALKIAIELEKKAGNYFQEAAQRAQDPVAKEVFQRLAAEEETHLKLFEAEYDYVTRSGFYFDTREFSPELQ</sequence>
<comment type="caution">
    <text evidence="2">The sequence shown here is derived from an EMBL/GenBank/DDBJ whole genome shotgun (WGS) entry which is preliminary data.</text>
</comment>
<evidence type="ECO:0000313" key="2">
    <source>
        <dbReference type="EMBL" id="MBI2876668.1"/>
    </source>
</evidence>
<dbReference type="Proteomes" id="UP000769766">
    <property type="component" value="Unassembled WGS sequence"/>
</dbReference>
<dbReference type="Gene3D" id="1.20.1260.10">
    <property type="match status" value="1"/>
</dbReference>
<evidence type="ECO:0000259" key="1">
    <source>
        <dbReference type="Pfam" id="PF02915"/>
    </source>
</evidence>
<dbReference type="Pfam" id="PF02915">
    <property type="entry name" value="Rubrerythrin"/>
    <property type="match status" value="1"/>
</dbReference>
<dbReference type="SUPFAM" id="SSF47240">
    <property type="entry name" value="Ferritin-like"/>
    <property type="match status" value="1"/>
</dbReference>
<reference evidence="2" key="1">
    <citation type="submission" date="2020-07" db="EMBL/GenBank/DDBJ databases">
        <title>Huge and variable diversity of episymbiotic CPR bacteria and DPANN archaea in groundwater ecosystems.</title>
        <authorList>
            <person name="He C.Y."/>
            <person name="Keren R."/>
            <person name="Whittaker M."/>
            <person name="Farag I.F."/>
            <person name="Doudna J."/>
            <person name="Cate J.H.D."/>
            <person name="Banfield J.F."/>
        </authorList>
    </citation>
    <scope>NUCLEOTIDE SEQUENCE</scope>
    <source>
        <strain evidence="2">NC_groundwater_672_Ag_B-0.1um_62_36</strain>
    </source>
</reference>